<reference evidence="4" key="1">
    <citation type="journal article" date="2019" name="Int. J. Syst. Evol. Microbiol.">
        <title>The Global Catalogue of Microorganisms (GCM) 10K type strain sequencing project: providing services to taxonomists for standard genome sequencing and annotation.</title>
        <authorList>
            <consortium name="The Broad Institute Genomics Platform"/>
            <consortium name="The Broad Institute Genome Sequencing Center for Infectious Disease"/>
            <person name="Wu L."/>
            <person name="Ma J."/>
        </authorList>
    </citation>
    <scope>NUCLEOTIDE SEQUENCE [LARGE SCALE GENOMIC DNA]</scope>
    <source>
        <strain evidence="4">CGMCC 4.7405</strain>
    </source>
</reference>
<dbReference type="InterPro" id="IPR041657">
    <property type="entry name" value="HTH_17"/>
</dbReference>
<dbReference type="EMBL" id="JBHRZI010000010">
    <property type="protein sequence ID" value="MFC3891286.1"/>
    <property type="molecule type" value="Genomic_DNA"/>
</dbReference>
<evidence type="ECO:0000313" key="3">
    <source>
        <dbReference type="EMBL" id="MFC3891286.1"/>
    </source>
</evidence>
<evidence type="ECO:0000313" key="4">
    <source>
        <dbReference type="Proteomes" id="UP001595690"/>
    </source>
</evidence>
<dbReference type="Proteomes" id="UP001595690">
    <property type="component" value="Unassembled WGS sequence"/>
</dbReference>
<gene>
    <name evidence="3" type="ORF">ACFOWZ_07345</name>
</gene>
<organism evidence="3 4">
    <name type="scientific">Lentzea rhizosphaerae</name>
    <dbReference type="NCBI Taxonomy" id="2041025"/>
    <lineage>
        <taxon>Bacteria</taxon>
        <taxon>Bacillati</taxon>
        <taxon>Actinomycetota</taxon>
        <taxon>Actinomycetes</taxon>
        <taxon>Pseudonocardiales</taxon>
        <taxon>Pseudonocardiaceae</taxon>
        <taxon>Lentzea</taxon>
    </lineage>
</organism>
<feature type="compositionally biased region" description="Basic and acidic residues" evidence="1">
    <location>
        <begin position="69"/>
        <end position="78"/>
    </location>
</feature>
<evidence type="ECO:0000259" key="2">
    <source>
        <dbReference type="Pfam" id="PF12728"/>
    </source>
</evidence>
<feature type="compositionally biased region" description="Polar residues" evidence="1">
    <location>
        <begin position="8"/>
        <end position="20"/>
    </location>
</feature>
<feature type="region of interest" description="Disordered" evidence="1">
    <location>
        <begin position="69"/>
        <end position="92"/>
    </location>
</feature>
<comment type="caution">
    <text evidence="3">The sequence shown here is derived from an EMBL/GenBank/DDBJ whole genome shotgun (WGS) entry which is preliminary data.</text>
</comment>
<name>A0ABV8BPQ1_9PSEU</name>
<dbReference type="RefSeq" id="WP_382370460.1">
    <property type="nucleotide sequence ID" value="NZ_JBHRZI010000010.1"/>
</dbReference>
<dbReference type="Pfam" id="PF12728">
    <property type="entry name" value="HTH_17"/>
    <property type="match status" value="1"/>
</dbReference>
<feature type="domain" description="Helix-turn-helix" evidence="2">
    <location>
        <begin position="23"/>
        <end position="71"/>
    </location>
</feature>
<feature type="compositionally biased region" description="Polar residues" evidence="1">
    <location>
        <begin position="80"/>
        <end position="92"/>
    </location>
</feature>
<accession>A0ABV8BPQ1</accession>
<keyword evidence="4" id="KW-1185">Reference proteome</keyword>
<protein>
    <submittedName>
        <fullName evidence="3">Helix-turn-helix domain-containing protein</fullName>
    </submittedName>
</protein>
<proteinExistence type="predicted"/>
<feature type="region of interest" description="Disordered" evidence="1">
    <location>
        <begin position="1"/>
        <end position="20"/>
    </location>
</feature>
<sequence length="92" mass="10198">MSAAPEETMSSPDNEASAQEQLLFTADQAAQLLQVRASWLRRRATARAIPCRFLGKYLRFSRDDIDQIAEESKQDVRTGPRTTQSGKTSPAA</sequence>
<evidence type="ECO:0000256" key="1">
    <source>
        <dbReference type="SAM" id="MobiDB-lite"/>
    </source>
</evidence>